<organism evidence="1 2">
    <name type="scientific">Phytophthora cactorum</name>
    <dbReference type="NCBI Taxonomy" id="29920"/>
    <lineage>
        <taxon>Eukaryota</taxon>
        <taxon>Sar</taxon>
        <taxon>Stramenopiles</taxon>
        <taxon>Oomycota</taxon>
        <taxon>Peronosporomycetes</taxon>
        <taxon>Peronosporales</taxon>
        <taxon>Peronosporaceae</taxon>
        <taxon>Phytophthora</taxon>
    </lineage>
</organism>
<proteinExistence type="predicted"/>
<evidence type="ECO:0000313" key="2">
    <source>
        <dbReference type="Proteomes" id="UP000688947"/>
    </source>
</evidence>
<sequence length="120" mass="13721">MALQTRTGRNWNVPKRPTQLFWKPKRMLVINPRGRKRDRRSWKKSDATLQRFRRKSVRFVYVQQASTGTSLTLAGVVVETATSCRLNIILIVCCLLSSPKVAVGSEIYLALSCDLEITIR</sequence>
<dbReference type="Proteomes" id="UP000688947">
    <property type="component" value="Unassembled WGS sequence"/>
</dbReference>
<gene>
    <name evidence="1" type="ORF">JG687_00003804</name>
</gene>
<dbReference type="AlphaFoldDB" id="A0A8T1URM9"/>
<dbReference type="EMBL" id="JAENGZ010000122">
    <property type="protein sequence ID" value="KAG6968320.1"/>
    <property type="molecule type" value="Genomic_DNA"/>
</dbReference>
<protein>
    <submittedName>
        <fullName evidence="1">Uncharacterized protein</fullName>
    </submittedName>
</protein>
<comment type="caution">
    <text evidence="1">The sequence shown here is derived from an EMBL/GenBank/DDBJ whole genome shotgun (WGS) entry which is preliminary data.</text>
</comment>
<evidence type="ECO:0000313" key="1">
    <source>
        <dbReference type="EMBL" id="KAG6968320.1"/>
    </source>
</evidence>
<reference evidence="1" key="1">
    <citation type="submission" date="2021-01" db="EMBL/GenBank/DDBJ databases">
        <title>Phytophthora aleatoria, a newly-described species from Pinus radiata is distinct from Phytophthora cactorum isolates based on comparative genomics.</title>
        <authorList>
            <person name="Mcdougal R."/>
            <person name="Panda P."/>
            <person name="Williams N."/>
            <person name="Studholme D.J."/>
        </authorList>
    </citation>
    <scope>NUCLEOTIDE SEQUENCE</scope>
    <source>
        <strain evidence="1">NZFS 3830</strain>
    </source>
</reference>
<name>A0A8T1URM9_9STRA</name>
<accession>A0A8T1URM9</accession>